<evidence type="ECO:0000256" key="4">
    <source>
        <dbReference type="ARBA" id="ARBA00022857"/>
    </source>
</evidence>
<dbReference type="InterPro" id="IPR013154">
    <property type="entry name" value="ADH-like_N"/>
</dbReference>
<dbReference type="PROSITE" id="PS01162">
    <property type="entry name" value="QOR_ZETA_CRYSTAL"/>
    <property type="match status" value="1"/>
</dbReference>
<dbReference type="RefSeq" id="WP_126791434.1">
    <property type="nucleotide sequence ID" value="NZ_CP060720.1"/>
</dbReference>
<evidence type="ECO:0000313" key="8">
    <source>
        <dbReference type="EMBL" id="RSU16343.1"/>
    </source>
</evidence>
<dbReference type="PANTHER" id="PTHR44154:SF1">
    <property type="entry name" value="QUINONE OXIDOREDUCTASE"/>
    <property type="match status" value="1"/>
</dbReference>
<dbReference type="GeneID" id="95580565"/>
<dbReference type="InterPro" id="IPR020843">
    <property type="entry name" value="ER"/>
</dbReference>
<dbReference type="SUPFAM" id="SSF50129">
    <property type="entry name" value="GroES-like"/>
    <property type="match status" value="1"/>
</dbReference>
<evidence type="ECO:0000256" key="5">
    <source>
        <dbReference type="ARBA" id="ARBA00022884"/>
    </source>
</evidence>
<protein>
    <submittedName>
        <fullName evidence="8">Quinone oxidoreductase</fullName>
    </submittedName>
</protein>
<dbReference type="Gene3D" id="3.40.50.720">
    <property type="entry name" value="NAD(P)-binding Rossmann-like Domain"/>
    <property type="match status" value="1"/>
</dbReference>
<evidence type="ECO:0000313" key="9">
    <source>
        <dbReference type="Proteomes" id="UP000288028"/>
    </source>
</evidence>
<dbReference type="Pfam" id="PF00107">
    <property type="entry name" value="ADH_zinc_N"/>
    <property type="match status" value="1"/>
</dbReference>
<evidence type="ECO:0000256" key="1">
    <source>
        <dbReference type="ARBA" id="ARBA00004496"/>
    </source>
</evidence>
<feature type="domain" description="Enoyl reductase (ER)" evidence="7">
    <location>
        <begin position="10"/>
        <end position="317"/>
    </location>
</feature>
<proteinExistence type="predicted"/>
<comment type="subcellular location">
    <subcellularLocation>
        <location evidence="1">Cytoplasm</location>
    </subcellularLocation>
</comment>
<evidence type="ECO:0000256" key="3">
    <source>
        <dbReference type="ARBA" id="ARBA00022490"/>
    </source>
</evidence>
<keyword evidence="5" id="KW-0694">RNA-binding</keyword>
<evidence type="ECO:0000256" key="6">
    <source>
        <dbReference type="ARBA" id="ARBA00022990"/>
    </source>
</evidence>
<dbReference type="CDD" id="cd08253">
    <property type="entry name" value="zeta_crystallin"/>
    <property type="match status" value="1"/>
</dbReference>
<dbReference type="AlphaFoldDB" id="A0A430B7U4"/>
<dbReference type="InterPro" id="IPR013149">
    <property type="entry name" value="ADH-like_C"/>
</dbReference>
<dbReference type="PANTHER" id="PTHR44154">
    <property type="entry name" value="QUINONE OXIDOREDUCTASE"/>
    <property type="match status" value="1"/>
</dbReference>
<gene>
    <name evidence="8" type="ORF">CBF28_02110</name>
</gene>
<keyword evidence="4" id="KW-0521">NADP</keyword>
<comment type="caution">
    <text evidence="8">The sequence shown here is derived from an EMBL/GenBank/DDBJ whole genome shotgun (WGS) entry which is preliminary data.</text>
</comment>
<keyword evidence="9" id="KW-1185">Reference proteome</keyword>
<evidence type="ECO:0000256" key="2">
    <source>
        <dbReference type="ARBA" id="ARBA00011881"/>
    </source>
</evidence>
<dbReference type="Pfam" id="PF08240">
    <property type="entry name" value="ADH_N"/>
    <property type="match status" value="1"/>
</dbReference>
<keyword evidence="6" id="KW-0007">Acetylation</keyword>
<keyword evidence="3" id="KW-0963">Cytoplasm</keyword>
<dbReference type="GO" id="GO:0070402">
    <property type="term" value="F:NADPH binding"/>
    <property type="evidence" value="ECO:0007669"/>
    <property type="project" value="TreeGrafter"/>
</dbReference>
<dbReference type="GO" id="GO:0005829">
    <property type="term" value="C:cytosol"/>
    <property type="evidence" value="ECO:0007669"/>
    <property type="project" value="TreeGrafter"/>
</dbReference>
<dbReference type="SMART" id="SM00829">
    <property type="entry name" value="PKS_ER"/>
    <property type="match status" value="1"/>
</dbReference>
<organism evidence="8 9">
    <name type="scientific">Vagococcus carniphilus</name>
    <dbReference type="NCBI Taxonomy" id="218144"/>
    <lineage>
        <taxon>Bacteria</taxon>
        <taxon>Bacillati</taxon>
        <taxon>Bacillota</taxon>
        <taxon>Bacilli</taxon>
        <taxon>Lactobacillales</taxon>
        <taxon>Enterococcaceae</taxon>
        <taxon>Vagococcus</taxon>
    </lineage>
</organism>
<dbReference type="GO" id="GO:0003730">
    <property type="term" value="F:mRNA 3'-UTR binding"/>
    <property type="evidence" value="ECO:0007669"/>
    <property type="project" value="TreeGrafter"/>
</dbReference>
<dbReference type="GO" id="GO:0003960">
    <property type="term" value="F:quinone reductase (NADPH) activity"/>
    <property type="evidence" value="ECO:0007669"/>
    <property type="project" value="TreeGrafter"/>
</dbReference>
<dbReference type="OrthoDB" id="9792162at2"/>
<dbReference type="SUPFAM" id="SSF51735">
    <property type="entry name" value="NAD(P)-binding Rossmann-fold domains"/>
    <property type="match status" value="1"/>
</dbReference>
<dbReference type="InterPro" id="IPR051603">
    <property type="entry name" value="Zinc-ADH_QOR/CCCR"/>
</dbReference>
<reference evidence="8 9" key="1">
    <citation type="submission" date="2017-05" db="EMBL/GenBank/DDBJ databases">
        <title>Vagococcus spp. assemblies.</title>
        <authorList>
            <person name="Gulvik C.A."/>
        </authorList>
    </citation>
    <scope>NUCLEOTIDE SEQUENCE [LARGE SCALE GENOMIC DNA]</scope>
    <source>
        <strain evidence="8 9">SS1714</strain>
    </source>
</reference>
<dbReference type="Proteomes" id="UP000288028">
    <property type="component" value="Unassembled WGS sequence"/>
</dbReference>
<comment type="subunit">
    <text evidence="2">Homotetramer.</text>
</comment>
<dbReference type="EMBL" id="NGKB01000002">
    <property type="protein sequence ID" value="RSU16343.1"/>
    <property type="molecule type" value="Genomic_DNA"/>
</dbReference>
<dbReference type="InterPro" id="IPR002364">
    <property type="entry name" value="Quin_OxRdtase/zeta-crystal_CS"/>
</dbReference>
<name>A0A430B7U4_9ENTE</name>
<dbReference type="Gene3D" id="3.90.180.10">
    <property type="entry name" value="Medium-chain alcohol dehydrogenases, catalytic domain"/>
    <property type="match status" value="1"/>
</dbReference>
<accession>A0A430B7U4</accession>
<dbReference type="InterPro" id="IPR011032">
    <property type="entry name" value="GroES-like_sf"/>
</dbReference>
<evidence type="ECO:0000259" key="7">
    <source>
        <dbReference type="SMART" id="SM00829"/>
    </source>
</evidence>
<dbReference type="GO" id="GO:0008270">
    <property type="term" value="F:zinc ion binding"/>
    <property type="evidence" value="ECO:0007669"/>
    <property type="project" value="InterPro"/>
</dbReference>
<dbReference type="InterPro" id="IPR036291">
    <property type="entry name" value="NAD(P)-bd_dom_sf"/>
</dbReference>
<sequence>MKSVEMKAFGDIDVLEIVDRKVPTVGNHDVRVKLHFAGVNAAETYIRQGGYAFFKPELPYTPGFDGAGVIEEVGREVTDLKVGDRVFIASALSKNATGTYAEEIVVSADGVRKLPDNNSFEEGAALGIPATAAYRALFQRGFLKSNERVLIHGASGGVGTLAVQMAKAHGAYVIGTAGTKEGMRKVKENGADIVLNHRSDNYLEEIKSVDLVIEMLANVNLEKDLLVLNQRGRIIIVGNRGELTFNPRLTMEKEADIRGIAVWNATKDENEESLNEIQIMLEKGELHPEIGSIYSMENVREAQDDLVNKPSNGKMLLKV</sequence>
<dbReference type="FunFam" id="3.40.50.720:FF:000244">
    <property type="entry name" value="quinone oxidoreductase"/>
    <property type="match status" value="1"/>
</dbReference>